<evidence type="ECO:0000313" key="2">
    <source>
        <dbReference type="EMBL" id="EIJ87399.1"/>
    </source>
</evidence>
<dbReference type="STRING" id="935791.I3EDV2"/>
<dbReference type="EMBL" id="GL870882">
    <property type="protein sequence ID" value="EIJ87399.1"/>
    <property type="molecule type" value="Genomic_DNA"/>
</dbReference>
<dbReference type="HOGENOM" id="CLU_328750_0_0_1"/>
<dbReference type="AlphaFoldDB" id="I3EDV2"/>
<name>I3EDV2_NEMP3</name>
<feature type="compositionally biased region" description="Low complexity" evidence="1">
    <location>
        <begin position="834"/>
        <end position="843"/>
    </location>
</feature>
<feature type="region of interest" description="Disordered" evidence="1">
    <location>
        <begin position="399"/>
        <end position="439"/>
    </location>
</feature>
<feature type="compositionally biased region" description="Basic and acidic residues" evidence="1">
    <location>
        <begin position="847"/>
        <end position="861"/>
    </location>
</feature>
<proteinExistence type="predicted"/>
<organism evidence="2 3">
    <name type="scientific">Nematocida parisii (strain ERTm3)</name>
    <name type="common">Nematode killer fungus</name>
    <dbReference type="NCBI Taxonomy" id="935791"/>
    <lineage>
        <taxon>Eukaryota</taxon>
        <taxon>Fungi</taxon>
        <taxon>Fungi incertae sedis</taxon>
        <taxon>Microsporidia</taxon>
        <taxon>Nematocida</taxon>
    </lineage>
</organism>
<protein>
    <submittedName>
        <fullName evidence="2">Uncharacterized protein</fullName>
    </submittedName>
</protein>
<sequence>MRRHEIKSGKRTVHRLFLFNYKTAWIFMSVFLCIARAELTWNAVNNIENMNIDNPKLGKLVINPYSSIGPTKQHLQDLLEYMFRLRMLSMRVKTKFSVSAKQVDKTAIFEYKDRKYDEDIANQNVRECSDYTQKEENLWDKAYLLKFYKVLLKMFHSMDGVLSIKTEKSDSFYNFITKKLSKEDAHTLLASLLLLSEGVNTLESIEKFKKILEKPSKGPIASGPKNSTQDTTTGTSKQNYEGENMPRGASTAINAEEDESNNITAIDEDFGKKEPLIVLDFFIYAQDLSHFALVDIKKMTIGEKYNTGMFLETPSFLIQSYIYKYICKVEDMEYFIQILHDLLWERSSHKKDTTPTKDQVDALSIFNSYFVSLESPEYSEIAKVKEAFTSIQNNLDLEKEKKETVKQNDTSSKSIDTNDEANNQNKEAEKQNGEPKEPSAETLRNLIKFKNINQSIECLDKNSYLFHMFKGYEKFLLFSFSDIEMEMELYKKKTSIDNPENSIELTRIILDPRLKSYRYLMNVFVFLLVHSLELNLRKESGVVWMMKNILGSMHLHPEKLNIDFFCILVIIEKKLEYFKGIIEFENNMCIEYYIKPSVIHWLILYFIQRNATCPLTSILSTILTIKKDKSAVYTLDDILTTDSWNLNYAILDQLTKSDDKFEYIDRIIRYMRLTNTFAYRGHATFSDINNMNLVIIMLACNHDEKKFGSIIKKCYKEIFVQKGIKFNLVKWNKHGYSCKPAIDYLKRNEKDIFNQKEDPKDCNKHECILVIYGESPKNDEDRIKWNEQCEDSENSENSKDSENSENSEQSENSENSEQSEDSKNSENSKDSENSENSKNSEQSENSEENKEIKEIRSNPELLKKVVFNHFHDIE</sequence>
<accession>I3EDV2</accession>
<dbReference type="Proteomes" id="UP000002872">
    <property type="component" value="Unassembled WGS sequence"/>
</dbReference>
<feature type="compositionally biased region" description="Basic and acidic residues" evidence="1">
    <location>
        <begin position="820"/>
        <end position="832"/>
    </location>
</feature>
<dbReference type="OrthoDB" id="10329114at2759"/>
<dbReference type="InParanoid" id="I3EDV2"/>
<feature type="region of interest" description="Disordered" evidence="1">
    <location>
        <begin position="789"/>
        <end position="861"/>
    </location>
</feature>
<feature type="compositionally biased region" description="Low complexity" evidence="1">
    <location>
        <begin position="804"/>
        <end position="816"/>
    </location>
</feature>
<evidence type="ECO:0000256" key="1">
    <source>
        <dbReference type="SAM" id="MobiDB-lite"/>
    </source>
</evidence>
<keyword evidence="3" id="KW-1185">Reference proteome</keyword>
<feature type="compositionally biased region" description="Polar residues" evidence="1">
    <location>
        <begin position="224"/>
        <end position="241"/>
    </location>
</feature>
<feature type="region of interest" description="Disordered" evidence="1">
    <location>
        <begin position="216"/>
        <end position="247"/>
    </location>
</feature>
<gene>
    <name evidence="2" type="ORF">NEQG_02280</name>
</gene>
<dbReference type="VEuPathDB" id="MicrosporidiaDB:NEQG_02280"/>
<feature type="compositionally biased region" description="Polar residues" evidence="1">
    <location>
        <begin position="407"/>
        <end position="425"/>
    </location>
</feature>
<feature type="compositionally biased region" description="Basic and acidic residues" evidence="1">
    <location>
        <begin position="426"/>
        <end position="439"/>
    </location>
</feature>
<reference evidence="2" key="1">
    <citation type="submission" date="2011-01" db="EMBL/GenBank/DDBJ databases">
        <title>The Genome Sequence of Nematocida parisii strain ERTm3.</title>
        <authorList>
            <consortium name="The Broad Institute Genome Sequencing Platform"/>
            <consortium name="The Broad Institute Genome Sequencing Center for Infectious Disease"/>
            <person name="Cuomo C."/>
            <person name="Troemel E."/>
            <person name="Young S.K."/>
            <person name="Zeng Q."/>
            <person name="Gargeya S."/>
            <person name="Fitzgerald M."/>
            <person name="Haas B."/>
            <person name="Abouelleil A."/>
            <person name="Alvarado L."/>
            <person name="Arachchi H.M."/>
            <person name="Berlin A."/>
            <person name="Chapman S.B."/>
            <person name="Gearin G."/>
            <person name="Goldberg J."/>
            <person name="Griggs A."/>
            <person name="Gujja S."/>
            <person name="Hansen M."/>
            <person name="Heiman D."/>
            <person name="Howarth C."/>
            <person name="Larimer J."/>
            <person name="Lui A."/>
            <person name="MacDonald P.J.P."/>
            <person name="McCowen C."/>
            <person name="Montmayeur A."/>
            <person name="Murphy C."/>
            <person name="Neiman D."/>
            <person name="Pearson M."/>
            <person name="Priest M."/>
            <person name="Roberts A."/>
            <person name="Saif S."/>
            <person name="Shea T."/>
            <person name="Sisk P."/>
            <person name="Stolte C."/>
            <person name="Sykes S."/>
            <person name="Wortman J."/>
            <person name="Nusbaum C."/>
            <person name="Birren B."/>
        </authorList>
    </citation>
    <scope>NUCLEOTIDE SEQUENCE</scope>
    <source>
        <strain evidence="2">ERTm3</strain>
    </source>
</reference>
<evidence type="ECO:0000313" key="3">
    <source>
        <dbReference type="Proteomes" id="UP000002872"/>
    </source>
</evidence>